<proteinExistence type="predicted"/>
<dbReference type="Proteomes" id="UP000561417">
    <property type="component" value="Unassembled WGS sequence"/>
</dbReference>
<accession>A0A840NVG5</accession>
<evidence type="ECO:0000313" key="1">
    <source>
        <dbReference type="EMBL" id="MBB5073252.1"/>
    </source>
</evidence>
<reference evidence="1 2" key="1">
    <citation type="submission" date="2020-08" db="EMBL/GenBank/DDBJ databases">
        <title>Genomic Encyclopedia of Type Strains, Phase IV (KMG-IV): sequencing the most valuable type-strain genomes for metagenomic binning, comparative biology and taxonomic classification.</title>
        <authorList>
            <person name="Goeker M."/>
        </authorList>
    </citation>
    <scope>NUCLEOTIDE SEQUENCE [LARGE SCALE GENOMIC DNA]</scope>
    <source>
        <strain evidence="1 2">DSM 28538</strain>
    </source>
</reference>
<organism evidence="1 2">
    <name type="scientific">Bartonella callosciuri</name>
    <dbReference type="NCBI Taxonomy" id="686223"/>
    <lineage>
        <taxon>Bacteria</taxon>
        <taxon>Pseudomonadati</taxon>
        <taxon>Pseudomonadota</taxon>
        <taxon>Alphaproteobacteria</taxon>
        <taxon>Hyphomicrobiales</taxon>
        <taxon>Bartonellaceae</taxon>
        <taxon>Bartonella</taxon>
    </lineage>
</organism>
<dbReference type="EMBL" id="JACHIM010000001">
    <property type="protein sequence ID" value="MBB5073252.1"/>
    <property type="molecule type" value="Genomic_DNA"/>
</dbReference>
<comment type="caution">
    <text evidence="1">The sequence shown here is derived from an EMBL/GenBank/DDBJ whole genome shotgun (WGS) entry which is preliminary data.</text>
</comment>
<evidence type="ECO:0000313" key="2">
    <source>
        <dbReference type="Proteomes" id="UP000561417"/>
    </source>
</evidence>
<dbReference type="AlphaFoldDB" id="A0A840NVG5"/>
<dbReference type="InterPro" id="IPR012332">
    <property type="entry name" value="Autotransporter_pectin_lyase_C"/>
</dbReference>
<protein>
    <submittedName>
        <fullName evidence="1">Uncharacterized protein</fullName>
    </submittedName>
</protein>
<sequence>MNSTIELHGDTKINNTFNGLGAADGGKITSEDLPVIDSETINPDLNKELRTGVWTSDSGSKITLTGKTTIQNVDEGLYVDGGSKIISGDLTIIGSESKKTVGVNVGEPDSLIELKGKTTIQNFDVGLFAGNNLTIKMINRDIEAAQSTVENKIEAKKVALIVTYGGHIDLTNVSVTARIAGLQFLAFSNSDLEVLEEPQKYQSNEINLTNTKLHAENGTGIFVGAFIEKNIENDATPSIGTVNLNNSEIHANVLLGDGIFGDKKLWEDKKKIKSCGMVKMLRQSPMVLSH</sequence>
<dbReference type="Gene3D" id="2.160.20.20">
    <property type="match status" value="1"/>
</dbReference>
<keyword evidence="2" id="KW-1185">Reference proteome</keyword>
<name>A0A840NVG5_9HYPH</name>
<gene>
    <name evidence="1" type="ORF">HNQ69_000356</name>
</gene>